<dbReference type="CDD" id="cd02440">
    <property type="entry name" value="AdoMet_MTases"/>
    <property type="match status" value="1"/>
</dbReference>
<evidence type="ECO:0000313" key="4">
    <source>
        <dbReference type="Proteomes" id="UP000004690"/>
    </source>
</evidence>
<protein>
    <submittedName>
        <fullName evidence="3">SAM-dependent methyltransferase, tRNA(Uracil-5)-methyltransferase</fullName>
    </submittedName>
</protein>
<dbReference type="Pfam" id="PF09445">
    <property type="entry name" value="Methyltransf_15"/>
    <property type="match status" value="1"/>
</dbReference>
<evidence type="ECO:0000313" key="3">
    <source>
        <dbReference type="EMBL" id="EIJ37361.1"/>
    </source>
</evidence>
<proteinExistence type="predicted"/>
<sequence>MVSLQKTYSFTLNKEILNTGTQYFINKNINTDISSLLLKGFDLEGVDTKEVVEQIEAKKKSEKKLPTWFKTDKIYYPNKLNIEQTSSEITAHYKASLVNGKKLVDLTGGFGVDSYYFSKRFKEVLHFEINENLSKIATHNFKVLGQKNIFTFAEDGISFLEKTKDNFDCIFVDPSRRDNKKNKVFLLQDCAPNMQLVLPVLLKKSPTIIVKTSPLLDISKGIEELKKVVEIHVVAVNNDVKELLWIIKDKKTTTPLIRTINFSKHITEEFDFHLNEESNTNTEFSLPKKYLYEPNSAILKSGGFNSIATKLNLSKLHPNTHLYTNDELINFPGRSFIIKDIIPYNKKALKKILPENKANITTRNFPESVDQIRKKTKITDGGNTYLFFCTNINNEKIIIHSEKTT</sequence>
<evidence type="ECO:0000259" key="1">
    <source>
        <dbReference type="Pfam" id="PF18096"/>
    </source>
</evidence>
<dbReference type="Gene3D" id="3.40.50.150">
    <property type="entry name" value="Vaccinia Virus protein VP39"/>
    <property type="match status" value="1"/>
</dbReference>
<dbReference type="InterPro" id="IPR019012">
    <property type="entry name" value="RNA_cap_Gua-N2-MeTrfase"/>
</dbReference>
<feature type="domain" description="THUMP-like" evidence="1">
    <location>
        <begin position="333"/>
        <end position="402"/>
    </location>
</feature>
<dbReference type="EMBL" id="JH651380">
    <property type="protein sequence ID" value="EIJ37361.1"/>
    <property type="molecule type" value="Genomic_DNA"/>
</dbReference>
<keyword evidence="3" id="KW-0808">Transferase</keyword>
<keyword evidence="3" id="KW-0489">Methyltransferase</keyword>
<dbReference type="HOGENOM" id="CLU_038123_0_0_10"/>
<dbReference type="GO" id="GO:0036261">
    <property type="term" value="P:7-methylguanosine cap hypermethylation"/>
    <property type="evidence" value="ECO:0007669"/>
    <property type="project" value="InterPro"/>
</dbReference>
<dbReference type="AlphaFoldDB" id="I3C168"/>
<dbReference type="SUPFAM" id="SSF53335">
    <property type="entry name" value="S-adenosyl-L-methionine-dependent methyltransferases"/>
    <property type="match status" value="1"/>
</dbReference>
<dbReference type="Pfam" id="PF22013">
    <property type="entry name" value="PG_1098_Fer"/>
    <property type="match status" value="1"/>
</dbReference>
<dbReference type="Proteomes" id="UP000004690">
    <property type="component" value="Unassembled WGS sequence"/>
</dbReference>
<gene>
    <name evidence="3" type="ORF">JoomaDRAFT_0304</name>
</gene>
<dbReference type="eggNOG" id="COG2265">
    <property type="taxonomic scope" value="Bacteria"/>
</dbReference>
<keyword evidence="4" id="KW-1185">Reference proteome</keyword>
<reference evidence="3 4" key="1">
    <citation type="submission" date="2012-02" db="EMBL/GenBank/DDBJ databases">
        <title>Improved High-Quality Draft genome of Joostella marina DSM 19592.</title>
        <authorList>
            <consortium name="US DOE Joint Genome Institute (JGI-PGF)"/>
            <person name="Lucas S."/>
            <person name="Copeland A."/>
            <person name="Lapidus A."/>
            <person name="Bruce D."/>
            <person name="Goodwin L."/>
            <person name="Pitluck S."/>
            <person name="Peters L."/>
            <person name="Chertkov O."/>
            <person name="Ovchinnikova G."/>
            <person name="Kyrpides N."/>
            <person name="Mavromatis K."/>
            <person name="Detter J.C."/>
            <person name="Han C."/>
            <person name="Land M."/>
            <person name="Hauser L."/>
            <person name="Markowitz V."/>
            <person name="Cheng J.-F."/>
            <person name="Hugenholtz P."/>
            <person name="Woyke T."/>
            <person name="Wu D."/>
            <person name="Tindall B."/>
            <person name="Brambilla E."/>
            <person name="Klenk H.-P."/>
            <person name="Eisen J.A."/>
        </authorList>
    </citation>
    <scope>NUCLEOTIDE SEQUENCE [LARGE SCALE GENOMIC DNA]</scope>
    <source>
        <strain evidence="3 4">DSM 19592</strain>
    </source>
</reference>
<feature type="domain" description="PG-1098 ferredoxin-like" evidence="2">
    <location>
        <begin position="290"/>
        <end position="332"/>
    </location>
</feature>
<evidence type="ECO:0000259" key="2">
    <source>
        <dbReference type="Pfam" id="PF22013"/>
    </source>
</evidence>
<organism evidence="3 4">
    <name type="scientific">Galbibacter orientalis DSM 19592</name>
    <dbReference type="NCBI Taxonomy" id="926559"/>
    <lineage>
        <taxon>Bacteria</taxon>
        <taxon>Pseudomonadati</taxon>
        <taxon>Bacteroidota</taxon>
        <taxon>Flavobacteriia</taxon>
        <taxon>Flavobacteriales</taxon>
        <taxon>Flavobacteriaceae</taxon>
        <taxon>Galbibacter</taxon>
    </lineage>
</organism>
<dbReference type="Pfam" id="PF18096">
    <property type="entry name" value="Thump_like"/>
    <property type="match status" value="1"/>
</dbReference>
<dbReference type="GO" id="GO:0008168">
    <property type="term" value="F:methyltransferase activity"/>
    <property type="evidence" value="ECO:0007669"/>
    <property type="project" value="UniProtKB-KW"/>
</dbReference>
<name>I3C168_9FLAO</name>
<accession>I3C168</accession>
<dbReference type="InterPro" id="IPR041497">
    <property type="entry name" value="Thump-like"/>
</dbReference>
<dbReference type="STRING" id="926559.JoomaDRAFT_0304"/>
<dbReference type="InterPro" id="IPR029063">
    <property type="entry name" value="SAM-dependent_MTases_sf"/>
</dbReference>
<dbReference type="InterPro" id="IPR054168">
    <property type="entry name" value="PG_1098_Fer"/>
</dbReference>
<dbReference type="Gene3D" id="1.10.10.1110">
    <property type="entry name" value="Methyltransferase PG1098, N-terminal domain"/>
    <property type="match status" value="1"/>
</dbReference>